<evidence type="ECO:0000313" key="6">
    <source>
        <dbReference type="Proteomes" id="UP001596052"/>
    </source>
</evidence>
<evidence type="ECO:0000256" key="4">
    <source>
        <dbReference type="ARBA" id="ARBA00023163"/>
    </source>
</evidence>
<dbReference type="RefSeq" id="WP_377168858.1">
    <property type="nucleotide sequence ID" value="NZ_JBHSMQ010000006.1"/>
</dbReference>
<dbReference type="Proteomes" id="UP001596052">
    <property type="component" value="Unassembled WGS sequence"/>
</dbReference>
<keyword evidence="3" id="KW-0238">DNA-binding</keyword>
<evidence type="ECO:0000256" key="1">
    <source>
        <dbReference type="ARBA" id="ARBA00011046"/>
    </source>
</evidence>
<dbReference type="InterPro" id="IPR036388">
    <property type="entry name" value="WH-like_DNA-bd_sf"/>
</dbReference>
<evidence type="ECO:0000256" key="3">
    <source>
        <dbReference type="ARBA" id="ARBA00023125"/>
    </source>
</evidence>
<dbReference type="InterPro" id="IPR005650">
    <property type="entry name" value="BlaI_family"/>
</dbReference>
<dbReference type="Gene3D" id="1.10.4040.10">
    <property type="entry name" value="Penicillinase repressor domain"/>
    <property type="match status" value="1"/>
</dbReference>
<evidence type="ECO:0000256" key="2">
    <source>
        <dbReference type="ARBA" id="ARBA00023015"/>
    </source>
</evidence>
<reference evidence="6" key="1">
    <citation type="journal article" date="2019" name="Int. J. Syst. Evol. Microbiol.">
        <title>The Global Catalogue of Microorganisms (GCM) 10K type strain sequencing project: providing services to taxonomists for standard genome sequencing and annotation.</title>
        <authorList>
            <consortium name="The Broad Institute Genomics Platform"/>
            <consortium name="The Broad Institute Genome Sequencing Center for Infectious Disease"/>
            <person name="Wu L."/>
            <person name="Ma J."/>
        </authorList>
    </citation>
    <scope>NUCLEOTIDE SEQUENCE [LARGE SCALE GENOMIC DNA]</scope>
    <source>
        <strain evidence="6">CGMCC 4.1469</strain>
    </source>
</reference>
<comment type="caution">
    <text evidence="5">The sequence shown here is derived from an EMBL/GenBank/DDBJ whole genome shotgun (WGS) entry which is preliminary data.</text>
</comment>
<dbReference type="SUPFAM" id="SSF46785">
    <property type="entry name" value="Winged helix' DNA-binding domain"/>
    <property type="match status" value="1"/>
</dbReference>
<sequence>MAKKSLPPLSAAEQALMDILWKKHPASVLELLEAVNQGRGEPVTRNTLQTQLTRLEAKGWISRDDSSRSHSYEPAVPEQRGRTSVLADLKQRFFGGSNLALVRCLVESGEISEEELVELRKLVRGSSAKKGEES</sequence>
<keyword evidence="2" id="KW-0805">Transcription regulation</keyword>
<name>A0ABW0KT35_9BACT</name>
<dbReference type="EMBL" id="JBHSMQ010000006">
    <property type="protein sequence ID" value="MFC5456529.1"/>
    <property type="molecule type" value="Genomic_DNA"/>
</dbReference>
<keyword evidence="6" id="KW-1185">Reference proteome</keyword>
<dbReference type="InterPro" id="IPR036390">
    <property type="entry name" value="WH_DNA-bd_sf"/>
</dbReference>
<dbReference type="PIRSF" id="PIRSF019455">
    <property type="entry name" value="CopR_AtkY"/>
    <property type="match status" value="1"/>
</dbReference>
<proteinExistence type="inferred from homology"/>
<gene>
    <name evidence="5" type="ORF">ACFQDI_16815</name>
</gene>
<keyword evidence="4" id="KW-0804">Transcription</keyword>
<accession>A0ABW0KT35</accession>
<organism evidence="5 6">
    <name type="scientific">Prosthecobacter fluviatilis</name>
    <dbReference type="NCBI Taxonomy" id="445931"/>
    <lineage>
        <taxon>Bacteria</taxon>
        <taxon>Pseudomonadati</taxon>
        <taxon>Verrucomicrobiota</taxon>
        <taxon>Verrucomicrobiia</taxon>
        <taxon>Verrucomicrobiales</taxon>
        <taxon>Verrucomicrobiaceae</taxon>
        <taxon>Prosthecobacter</taxon>
    </lineage>
</organism>
<dbReference type="Gene3D" id="1.10.10.10">
    <property type="entry name" value="Winged helix-like DNA-binding domain superfamily/Winged helix DNA-binding domain"/>
    <property type="match status" value="1"/>
</dbReference>
<evidence type="ECO:0000313" key="5">
    <source>
        <dbReference type="EMBL" id="MFC5456529.1"/>
    </source>
</evidence>
<protein>
    <submittedName>
        <fullName evidence="5">BlaI/MecI/CopY family transcriptional regulator</fullName>
    </submittedName>
</protein>
<comment type="similarity">
    <text evidence="1">Belongs to the BlaI transcriptional regulatory family.</text>
</comment>
<dbReference type="Pfam" id="PF03965">
    <property type="entry name" value="Penicillinase_R"/>
    <property type="match status" value="1"/>
</dbReference>